<dbReference type="Gene3D" id="3.40.47.10">
    <property type="match status" value="1"/>
</dbReference>
<evidence type="ECO:0000259" key="1">
    <source>
        <dbReference type="Pfam" id="PF00108"/>
    </source>
</evidence>
<sequence>MGNIKDKVAIIGMGCTRYGDLWNMGVPDMIIECCYEAYEDAGVGPKDIEAVFVGNVSSSMWTGATVTEALQLDKIPATRVENNCATAAEALRVGAFSVASGMYDTVLCVGFEKLKDYGSGALEMPGSLHPISVVGSAPASFAKSAVQYFEKYKIPSDKGKEIIAKIAVKNHANGALHPKAHFRRAVTLETAVNAPIIAWPLGLFDCCPVTDGASAAIIT</sequence>
<dbReference type="AlphaFoldDB" id="X0TC42"/>
<dbReference type="SUPFAM" id="SSF53901">
    <property type="entry name" value="Thiolase-like"/>
    <property type="match status" value="1"/>
</dbReference>
<evidence type="ECO:0000313" key="2">
    <source>
        <dbReference type="EMBL" id="GAF84891.1"/>
    </source>
</evidence>
<dbReference type="EMBL" id="BARS01003634">
    <property type="protein sequence ID" value="GAF84891.1"/>
    <property type="molecule type" value="Genomic_DNA"/>
</dbReference>
<dbReference type="GO" id="GO:0016747">
    <property type="term" value="F:acyltransferase activity, transferring groups other than amino-acyl groups"/>
    <property type="evidence" value="ECO:0007669"/>
    <property type="project" value="InterPro"/>
</dbReference>
<reference evidence="2" key="1">
    <citation type="journal article" date="2014" name="Front. Microbiol.">
        <title>High frequency of phylogenetically diverse reductive dehalogenase-homologous genes in deep subseafloor sedimentary metagenomes.</title>
        <authorList>
            <person name="Kawai M."/>
            <person name="Futagami T."/>
            <person name="Toyoda A."/>
            <person name="Takaki Y."/>
            <person name="Nishi S."/>
            <person name="Hori S."/>
            <person name="Arai W."/>
            <person name="Tsubouchi T."/>
            <person name="Morono Y."/>
            <person name="Uchiyama I."/>
            <person name="Ito T."/>
            <person name="Fujiyama A."/>
            <person name="Inagaki F."/>
            <person name="Takami H."/>
        </authorList>
    </citation>
    <scope>NUCLEOTIDE SEQUENCE</scope>
    <source>
        <strain evidence="2">Expedition CK06-06</strain>
    </source>
</reference>
<proteinExistence type="predicted"/>
<gene>
    <name evidence="2" type="ORF">S01H1_07047</name>
</gene>
<comment type="caution">
    <text evidence="2">The sequence shown here is derived from an EMBL/GenBank/DDBJ whole genome shotgun (WGS) entry which is preliminary data.</text>
</comment>
<protein>
    <recommendedName>
        <fullName evidence="1">Thiolase N-terminal domain-containing protein</fullName>
    </recommendedName>
</protein>
<dbReference type="InterPro" id="IPR020616">
    <property type="entry name" value="Thiolase_N"/>
</dbReference>
<dbReference type="PANTHER" id="PTHR42870:SF6">
    <property type="entry name" value="ACETYL-COA C-ACYLTRANSFERASE"/>
    <property type="match status" value="1"/>
</dbReference>
<name>X0TC42_9ZZZZ</name>
<dbReference type="PANTHER" id="PTHR42870">
    <property type="entry name" value="ACETYL-COA C-ACETYLTRANSFERASE"/>
    <property type="match status" value="1"/>
</dbReference>
<dbReference type="InterPro" id="IPR016039">
    <property type="entry name" value="Thiolase-like"/>
</dbReference>
<accession>X0TC42</accession>
<dbReference type="CDD" id="cd00829">
    <property type="entry name" value="SCP-x_thiolase"/>
    <property type="match status" value="1"/>
</dbReference>
<dbReference type="Pfam" id="PF00108">
    <property type="entry name" value="Thiolase_N"/>
    <property type="match status" value="1"/>
</dbReference>
<feature type="non-terminal residue" evidence="2">
    <location>
        <position position="219"/>
    </location>
</feature>
<organism evidence="2">
    <name type="scientific">marine sediment metagenome</name>
    <dbReference type="NCBI Taxonomy" id="412755"/>
    <lineage>
        <taxon>unclassified sequences</taxon>
        <taxon>metagenomes</taxon>
        <taxon>ecological metagenomes</taxon>
    </lineage>
</organism>
<feature type="domain" description="Thiolase N-terminal" evidence="1">
    <location>
        <begin position="10"/>
        <end position="218"/>
    </location>
</feature>